<dbReference type="EMBL" id="JAPFFJ010000011">
    <property type="protein sequence ID" value="KAJ6417460.1"/>
    <property type="molecule type" value="Genomic_DNA"/>
</dbReference>
<gene>
    <name evidence="1" type="ORF">OIU84_003224</name>
</gene>
<name>A0AAD6P637_9ROSI</name>
<organism evidence="1 2">
    <name type="scientific">Salix udensis</name>
    <dbReference type="NCBI Taxonomy" id="889485"/>
    <lineage>
        <taxon>Eukaryota</taxon>
        <taxon>Viridiplantae</taxon>
        <taxon>Streptophyta</taxon>
        <taxon>Embryophyta</taxon>
        <taxon>Tracheophyta</taxon>
        <taxon>Spermatophyta</taxon>
        <taxon>Magnoliopsida</taxon>
        <taxon>eudicotyledons</taxon>
        <taxon>Gunneridae</taxon>
        <taxon>Pentapetalae</taxon>
        <taxon>rosids</taxon>
        <taxon>fabids</taxon>
        <taxon>Malpighiales</taxon>
        <taxon>Salicaceae</taxon>
        <taxon>Saliceae</taxon>
        <taxon>Salix</taxon>
    </lineage>
</organism>
<evidence type="ECO:0000313" key="2">
    <source>
        <dbReference type="Proteomes" id="UP001162972"/>
    </source>
</evidence>
<sequence length="101" mass="11278">MIEKDEKPLIEVNDLAPQSDIKIERVGAVKIDTRIERVSAYHKVSVGVLSKTSGNAEESWMYWSLKTKKVPAPAASGDVSERMSPDYFLNCVWGLVKKDVP</sequence>
<dbReference type="Proteomes" id="UP001162972">
    <property type="component" value="Chromosome 11"/>
</dbReference>
<keyword evidence="2" id="KW-1185">Reference proteome</keyword>
<reference evidence="1 2" key="1">
    <citation type="journal article" date="2023" name="Int. J. Mol. Sci.">
        <title>De Novo Assembly and Annotation of 11 Diverse Shrub Willow (Salix) Genomes Reveals Novel Gene Organization in Sex-Linked Regions.</title>
        <authorList>
            <person name="Hyden B."/>
            <person name="Feng K."/>
            <person name="Yates T.B."/>
            <person name="Jawdy S."/>
            <person name="Cereghino C."/>
            <person name="Smart L.B."/>
            <person name="Muchero W."/>
        </authorList>
    </citation>
    <scope>NUCLEOTIDE SEQUENCE [LARGE SCALE GENOMIC DNA]</scope>
    <source>
        <tissue evidence="1">Shoot tip</tissue>
    </source>
</reference>
<protein>
    <submittedName>
        <fullName evidence="1">Uncharacterized protein</fullName>
    </submittedName>
</protein>
<comment type="caution">
    <text evidence="1">The sequence shown here is derived from an EMBL/GenBank/DDBJ whole genome shotgun (WGS) entry which is preliminary data.</text>
</comment>
<accession>A0AAD6P637</accession>
<proteinExistence type="predicted"/>
<dbReference type="AlphaFoldDB" id="A0AAD6P637"/>
<evidence type="ECO:0000313" key="1">
    <source>
        <dbReference type="EMBL" id="KAJ6417460.1"/>
    </source>
</evidence>